<feature type="transmembrane region" description="Helical" evidence="9">
    <location>
        <begin position="164"/>
        <end position="184"/>
    </location>
</feature>
<keyword evidence="8 9" id="KW-0472">Membrane</keyword>
<evidence type="ECO:0000256" key="8">
    <source>
        <dbReference type="ARBA" id="ARBA00023136"/>
    </source>
</evidence>
<dbReference type="Pfam" id="PF03083">
    <property type="entry name" value="MtN3_slv"/>
    <property type="match status" value="2"/>
</dbReference>
<sequence>KLTTSHPFKIFFLSFHRNSTTINTLSTLILYLHHSFHTHISPPPTSYKLAIIYSNIEKKINGVILNCAILGYIYKLSCLDNLWAPFYSSRKEKMIKVVLVVLAELTLNLTHFLKKRSTIVGTICILFNILIYAAPLAVMKLVITTKSVETTFIQIWKRKSMEQYSTVPYLATLINCLVWTLYGLPFIHPGSILVVTINGSGLVIELTYLLII</sequence>
<feature type="transmembrane region" description="Helical" evidence="9">
    <location>
        <begin position="190"/>
        <end position="211"/>
    </location>
</feature>
<dbReference type="Gene3D" id="1.20.1280.290">
    <property type="match status" value="1"/>
</dbReference>
<evidence type="ECO:0000256" key="7">
    <source>
        <dbReference type="ARBA" id="ARBA00022989"/>
    </source>
</evidence>
<evidence type="ECO:0000256" key="4">
    <source>
        <dbReference type="ARBA" id="ARBA00022597"/>
    </source>
</evidence>
<dbReference type="InterPro" id="IPR004316">
    <property type="entry name" value="SWEET_rpt"/>
</dbReference>
<protein>
    <recommendedName>
        <fullName evidence="12">SWEET sugar transporter</fullName>
    </recommendedName>
</protein>
<proteinExistence type="inferred from homology"/>
<feature type="non-terminal residue" evidence="10">
    <location>
        <position position="1"/>
    </location>
</feature>
<keyword evidence="7 9" id="KW-1133">Transmembrane helix</keyword>
<keyword evidence="4" id="KW-0762">Sugar transport</keyword>
<evidence type="ECO:0000256" key="1">
    <source>
        <dbReference type="ARBA" id="ARBA00004127"/>
    </source>
</evidence>
<evidence type="ECO:0000313" key="10">
    <source>
        <dbReference type="EMBL" id="KAF4348731.1"/>
    </source>
</evidence>
<organism evidence="10 11">
    <name type="scientific">Cannabis sativa</name>
    <name type="common">Hemp</name>
    <name type="synonym">Marijuana</name>
    <dbReference type="NCBI Taxonomy" id="3483"/>
    <lineage>
        <taxon>Eukaryota</taxon>
        <taxon>Viridiplantae</taxon>
        <taxon>Streptophyta</taxon>
        <taxon>Embryophyta</taxon>
        <taxon>Tracheophyta</taxon>
        <taxon>Spermatophyta</taxon>
        <taxon>Magnoliopsida</taxon>
        <taxon>eudicotyledons</taxon>
        <taxon>Gunneridae</taxon>
        <taxon>Pentapetalae</taxon>
        <taxon>rosids</taxon>
        <taxon>fabids</taxon>
        <taxon>Rosales</taxon>
        <taxon>Cannabaceae</taxon>
        <taxon>Cannabis</taxon>
    </lineage>
</organism>
<accession>A0A7J6DRK9</accession>
<evidence type="ECO:0000256" key="5">
    <source>
        <dbReference type="ARBA" id="ARBA00022692"/>
    </source>
</evidence>
<dbReference type="InterPro" id="IPR047664">
    <property type="entry name" value="SWEET"/>
</dbReference>
<dbReference type="AlphaFoldDB" id="A0A7J6DRK9"/>
<comment type="subcellular location">
    <subcellularLocation>
        <location evidence="1">Endomembrane system</location>
        <topology evidence="1">Multi-pass membrane protein</topology>
    </subcellularLocation>
</comment>
<feature type="transmembrane region" description="Helical" evidence="9">
    <location>
        <begin position="119"/>
        <end position="143"/>
    </location>
</feature>
<dbReference type="GO" id="GO:0012505">
    <property type="term" value="C:endomembrane system"/>
    <property type="evidence" value="ECO:0007669"/>
    <property type="project" value="UniProtKB-SubCell"/>
</dbReference>
<dbReference type="EMBL" id="JAATIP010000432">
    <property type="protein sequence ID" value="KAF4348731.1"/>
    <property type="molecule type" value="Genomic_DNA"/>
</dbReference>
<evidence type="ECO:0000256" key="9">
    <source>
        <dbReference type="SAM" id="Phobius"/>
    </source>
</evidence>
<gene>
    <name evidence="10" type="ORF">F8388_002707</name>
</gene>
<keyword evidence="5 9" id="KW-0812">Transmembrane</keyword>
<evidence type="ECO:0000256" key="2">
    <source>
        <dbReference type="ARBA" id="ARBA00007809"/>
    </source>
</evidence>
<evidence type="ECO:0000256" key="3">
    <source>
        <dbReference type="ARBA" id="ARBA00022448"/>
    </source>
</evidence>
<reference evidence="10 11" key="1">
    <citation type="journal article" date="2020" name="bioRxiv">
        <title>Sequence and annotation of 42 cannabis genomes reveals extensive copy number variation in cannabinoid synthesis and pathogen resistance genes.</title>
        <authorList>
            <person name="Mckernan K.J."/>
            <person name="Helbert Y."/>
            <person name="Kane L.T."/>
            <person name="Ebling H."/>
            <person name="Zhang L."/>
            <person name="Liu B."/>
            <person name="Eaton Z."/>
            <person name="Mclaughlin S."/>
            <person name="Kingan S."/>
            <person name="Baybayan P."/>
            <person name="Concepcion G."/>
            <person name="Jordan M."/>
            <person name="Riva A."/>
            <person name="Barbazuk W."/>
            <person name="Harkins T."/>
        </authorList>
    </citation>
    <scope>NUCLEOTIDE SEQUENCE [LARGE SCALE GENOMIC DNA]</scope>
    <source>
        <strain evidence="11">cv. Jamaican Lion 4</strain>
        <tissue evidence="10">Leaf</tissue>
    </source>
</reference>
<name>A0A7J6DRK9_CANSA</name>
<comment type="similarity">
    <text evidence="2">Belongs to the SWEET sugar transporter family.</text>
</comment>
<dbReference type="Proteomes" id="UP000525078">
    <property type="component" value="Unassembled WGS sequence"/>
</dbReference>
<keyword evidence="6" id="KW-0677">Repeat</keyword>
<dbReference type="GO" id="GO:0016020">
    <property type="term" value="C:membrane"/>
    <property type="evidence" value="ECO:0007669"/>
    <property type="project" value="InterPro"/>
</dbReference>
<dbReference type="PANTHER" id="PTHR10791:SF130">
    <property type="entry name" value="BIDIRECTIONAL SUGAR TRANSPORTER SWEET6-RELATED"/>
    <property type="match status" value="1"/>
</dbReference>
<dbReference type="GO" id="GO:0051119">
    <property type="term" value="F:sugar transmembrane transporter activity"/>
    <property type="evidence" value="ECO:0007669"/>
    <property type="project" value="InterPro"/>
</dbReference>
<evidence type="ECO:0000313" key="11">
    <source>
        <dbReference type="Proteomes" id="UP000525078"/>
    </source>
</evidence>
<evidence type="ECO:0008006" key="12">
    <source>
        <dbReference type="Google" id="ProtNLM"/>
    </source>
</evidence>
<dbReference type="PANTHER" id="PTHR10791">
    <property type="entry name" value="RAG1-ACTIVATING PROTEIN 1"/>
    <property type="match status" value="1"/>
</dbReference>
<evidence type="ECO:0000256" key="6">
    <source>
        <dbReference type="ARBA" id="ARBA00022737"/>
    </source>
</evidence>
<keyword evidence="3" id="KW-0813">Transport</keyword>
<comment type="caution">
    <text evidence="10">The sequence shown here is derived from an EMBL/GenBank/DDBJ whole genome shotgun (WGS) entry which is preliminary data.</text>
</comment>